<evidence type="ECO:0000313" key="2">
    <source>
        <dbReference type="EMBL" id="MCL6268493.1"/>
    </source>
</evidence>
<dbReference type="SUPFAM" id="SSF140931">
    <property type="entry name" value="Fic-like"/>
    <property type="match status" value="1"/>
</dbReference>
<dbReference type="Proteomes" id="UP001203338">
    <property type="component" value="Unassembled WGS sequence"/>
</dbReference>
<organism evidence="2 3">
    <name type="scientific">Parendozoicomonas callyspongiae</name>
    <dbReference type="NCBI Taxonomy" id="2942213"/>
    <lineage>
        <taxon>Bacteria</taxon>
        <taxon>Pseudomonadati</taxon>
        <taxon>Pseudomonadota</taxon>
        <taxon>Gammaproteobacteria</taxon>
        <taxon>Oceanospirillales</taxon>
        <taxon>Endozoicomonadaceae</taxon>
        <taxon>Parendozoicomonas</taxon>
    </lineage>
</organism>
<reference evidence="2 3" key="1">
    <citation type="submission" date="2022-05" db="EMBL/GenBank/DDBJ databases">
        <authorList>
            <person name="Park J.-S."/>
        </authorList>
    </citation>
    <scope>NUCLEOTIDE SEQUENCE [LARGE SCALE GENOMIC DNA]</scope>
    <source>
        <strain evidence="2 3">2012CJ34-2</strain>
    </source>
</reference>
<dbReference type="InterPro" id="IPR036597">
    <property type="entry name" value="Fido-like_dom_sf"/>
</dbReference>
<evidence type="ECO:0000256" key="1">
    <source>
        <dbReference type="SAM" id="MobiDB-lite"/>
    </source>
</evidence>
<sequence>MDINRKRTGSQRSVSISEEVSEDSVTKKTCFSGRETSPSVQEKKIKDQPCCDSGTHTVERKKISEPEVDKTSIEKFCEQFFEVVVDDRLHKLDTSLFNQYPVEIIVNSCQKFQKKLEEIVSRELSNIQKHIDGISNIGPVSGNFPCWHTKSCSNISFSKRPVDSLKAKMKLISKFSEMINIMFLNLGTIKVAEMELVQLANSNKAFDGFDMTQIWRLFIDGDDHEKRGKYGYENEPGYLSGCYRGMAMALRIVENKGRINSSVLTVIHDEVVKGVFYVPYSQLRFEEIEPRMREKKYEKPYSLYCKHVNKNLSTDGLQELIFESVKIGEDGNKHKYKHKKYQYVFTHKPCMSHRDGEIEIEYSEVVCDYGIKLMIDDLLNNCYEVVENKYEPEEIKERAIAHCIAHLERIHPYHDGNCRLFGFILANALRIHAGLKPVIWKDPNILDGYSIEEIVREQQEGCRKFLSYCSFA</sequence>
<evidence type="ECO:0000313" key="3">
    <source>
        <dbReference type="Proteomes" id="UP001203338"/>
    </source>
</evidence>
<dbReference type="EMBL" id="JAMFLX010000001">
    <property type="protein sequence ID" value="MCL6268493.1"/>
    <property type="molecule type" value="Genomic_DNA"/>
</dbReference>
<dbReference type="Gene3D" id="1.10.3290.10">
    <property type="entry name" value="Fido-like domain"/>
    <property type="match status" value="1"/>
</dbReference>
<dbReference type="RefSeq" id="WP_249697327.1">
    <property type="nucleotide sequence ID" value="NZ_JAMFLX010000001.1"/>
</dbReference>
<accession>A0ABT0PB40</accession>
<feature type="region of interest" description="Disordered" evidence="1">
    <location>
        <begin position="1"/>
        <end position="48"/>
    </location>
</feature>
<keyword evidence="3" id="KW-1185">Reference proteome</keyword>
<proteinExistence type="predicted"/>
<name>A0ABT0PB40_9GAMM</name>
<comment type="caution">
    <text evidence="2">The sequence shown here is derived from an EMBL/GenBank/DDBJ whole genome shotgun (WGS) entry which is preliminary data.</text>
</comment>
<protein>
    <submittedName>
        <fullName evidence="2">Fic family protein</fullName>
    </submittedName>
</protein>
<gene>
    <name evidence="2" type="ORF">M3P05_00820</name>
</gene>